<keyword evidence="7" id="KW-0411">Iron-sulfur</keyword>
<keyword evidence="3" id="KW-0001">2Fe-2S</keyword>
<dbReference type="GO" id="GO:0005506">
    <property type="term" value="F:iron ion binding"/>
    <property type="evidence" value="ECO:0007669"/>
    <property type="project" value="InterPro"/>
</dbReference>
<name>A0A1G5SFN9_9PROT</name>
<dbReference type="OrthoDB" id="9769355at2"/>
<proteinExistence type="inferred from homology"/>
<dbReference type="PROSITE" id="PS51296">
    <property type="entry name" value="RIESKE"/>
    <property type="match status" value="1"/>
</dbReference>
<accession>A0A1G5SFN9</accession>
<organism evidence="9 10">
    <name type="scientific">Nitrosomonas mobilis</name>
    <dbReference type="NCBI Taxonomy" id="51642"/>
    <lineage>
        <taxon>Bacteria</taxon>
        <taxon>Pseudomonadati</taxon>
        <taxon>Pseudomonadota</taxon>
        <taxon>Betaproteobacteria</taxon>
        <taxon>Nitrosomonadales</taxon>
        <taxon>Nitrosomonadaceae</taxon>
        <taxon>Nitrosomonas</taxon>
    </lineage>
</organism>
<dbReference type="Gene3D" id="2.102.10.10">
    <property type="entry name" value="Rieske [2Fe-2S] iron-sulphur domain"/>
    <property type="match status" value="1"/>
</dbReference>
<dbReference type="EMBL" id="FMWO01000049">
    <property type="protein sequence ID" value="SCZ85807.1"/>
    <property type="molecule type" value="Genomic_DNA"/>
</dbReference>
<evidence type="ECO:0000256" key="5">
    <source>
        <dbReference type="ARBA" id="ARBA00023002"/>
    </source>
</evidence>
<dbReference type="STRING" id="51642.NSMM_410042"/>
<dbReference type="AlphaFoldDB" id="A0A1G5SFN9"/>
<dbReference type="InterPro" id="IPR001663">
    <property type="entry name" value="Rng_hydr_dOase-A"/>
</dbReference>
<evidence type="ECO:0000256" key="2">
    <source>
        <dbReference type="ARBA" id="ARBA00008751"/>
    </source>
</evidence>
<sequence length="368" mass="43053">MTSLAYIPGTVSSSPQLSVDWYLDHKIFALEKRLLFDQGPGYAGHELMVPEQGDYYVLQSRDDASILMHNQHGIELLSNICRHRQALLLEGRGNIRNIVCPIHRWTYATDGKLLGAPHFRQNPCLDLEKKPLQRWNGLLFDGQRDIQKDLSALHFDEFDFSGHVLDRVRVDHYQCNWKTFIEVYLEDYHVDTFHPGLSKLVDVSQLEWVFSDWYSVQTVGMRTESARSDSVIYQKWRELIMQQYHGQLPSHGAIWLLYYPNIMLEWYPHTLVISTILPTGQESCTNIVEFYYPEEIVLFEREFVEGEQAAYQETAREDDEICRRMTAGRRALFQQGKNEVGPYQIPMEAGMAHFHQFLRREIEPYLTA</sequence>
<dbReference type="CDD" id="cd03469">
    <property type="entry name" value="Rieske_RO_Alpha_N"/>
    <property type="match status" value="1"/>
</dbReference>
<evidence type="ECO:0000256" key="7">
    <source>
        <dbReference type="ARBA" id="ARBA00023014"/>
    </source>
</evidence>
<evidence type="ECO:0000313" key="10">
    <source>
        <dbReference type="Proteomes" id="UP000198729"/>
    </source>
</evidence>
<reference evidence="9 10" key="1">
    <citation type="submission" date="2016-10" db="EMBL/GenBank/DDBJ databases">
        <authorList>
            <person name="de Groot N.N."/>
        </authorList>
    </citation>
    <scope>NUCLEOTIDE SEQUENCE [LARGE SCALE GENOMIC DNA]</scope>
    <source>
        <strain evidence="9">1</strain>
    </source>
</reference>
<dbReference type="Proteomes" id="UP000198729">
    <property type="component" value="Unassembled WGS sequence"/>
</dbReference>
<protein>
    <submittedName>
        <fullName evidence="9">Rieske iron-sulfur protein 2Fe-2S subunit</fullName>
    </submittedName>
</protein>
<dbReference type="InterPro" id="IPR036922">
    <property type="entry name" value="Rieske_2Fe-2S_sf"/>
</dbReference>
<keyword evidence="6" id="KW-0408">Iron</keyword>
<keyword evidence="5" id="KW-0560">Oxidoreductase</keyword>
<keyword evidence="10" id="KW-1185">Reference proteome</keyword>
<evidence type="ECO:0000256" key="3">
    <source>
        <dbReference type="ARBA" id="ARBA00022714"/>
    </source>
</evidence>
<dbReference type="RefSeq" id="WP_090286419.1">
    <property type="nucleotide sequence ID" value="NZ_FMWO01000049.1"/>
</dbReference>
<comment type="similarity">
    <text evidence="2">Belongs to the bacterial ring-hydroxylating dioxygenase alpha subunit family.</text>
</comment>
<dbReference type="PANTHER" id="PTHR43756">
    <property type="entry name" value="CHOLINE MONOOXYGENASE, CHLOROPLASTIC"/>
    <property type="match status" value="1"/>
</dbReference>
<dbReference type="InterPro" id="IPR017941">
    <property type="entry name" value="Rieske_2Fe-2S"/>
</dbReference>
<dbReference type="Pfam" id="PF00355">
    <property type="entry name" value="Rieske"/>
    <property type="match status" value="1"/>
</dbReference>
<dbReference type="GO" id="GO:0051537">
    <property type="term" value="F:2 iron, 2 sulfur cluster binding"/>
    <property type="evidence" value="ECO:0007669"/>
    <property type="project" value="UniProtKB-KW"/>
</dbReference>
<evidence type="ECO:0000256" key="1">
    <source>
        <dbReference type="ARBA" id="ARBA00001962"/>
    </source>
</evidence>
<evidence type="ECO:0000256" key="6">
    <source>
        <dbReference type="ARBA" id="ARBA00023004"/>
    </source>
</evidence>
<dbReference type="InterPro" id="IPR015879">
    <property type="entry name" value="Ring_hydroxy_dOase_asu_C_dom"/>
</dbReference>
<dbReference type="SUPFAM" id="SSF50022">
    <property type="entry name" value="ISP domain"/>
    <property type="match status" value="1"/>
</dbReference>
<dbReference type="GO" id="GO:0016491">
    <property type="term" value="F:oxidoreductase activity"/>
    <property type="evidence" value="ECO:0007669"/>
    <property type="project" value="UniProtKB-KW"/>
</dbReference>
<feature type="domain" description="Rieske" evidence="8">
    <location>
        <begin position="41"/>
        <end position="141"/>
    </location>
</feature>
<comment type="cofactor">
    <cofactor evidence="1">
        <name>Fe cation</name>
        <dbReference type="ChEBI" id="CHEBI:24875"/>
    </cofactor>
</comment>
<dbReference type="CDD" id="cd00680">
    <property type="entry name" value="RHO_alpha_C"/>
    <property type="match status" value="1"/>
</dbReference>
<gene>
    <name evidence="9" type="ORF">NSMM_410042</name>
</gene>
<dbReference type="Gene3D" id="3.90.380.10">
    <property type="entry name" value="Naphthalene 1,2-dioxygenase Alpha Subunit, Chain A, domain 1"/>
    <property type="match status" value="1"/>
</dbReference>
<dbReference type="SUPFAM" id="SSF55961">
    <property type="entry name" value="Bet v1-like"/>
    <property type="match status" value="1"/>
</dbReference>
<keyword evidence="4" id="KW-0479">Metal-binding</keyword>
<dbReference type="PANTHER" id="PTHR43756:SF5">
    <property type="entry name" value="CHOLINE MONOOXYGENASE, CHLOROPLASTIC"/>
    <property type="match status" value="1"/>
</dbReference>
<evidence type="ECO:0000256" key="4">
    <source>
        <dbReference type="ARBA" id="ARBA00022723"/>
    </source>
</evidence>
<evidence type="ECO:0000259" key="8">
    <source>
        <dbReference type="PROSITE" id="PS51296"/>
    </source>
</evidence>
<dbReference type="Pfam" id="PF00848">
    <property type="entry name" value="Ring_hydroxyl_A"/>
    <property type="match status" value="1"/>
</dbReference>
<evidence type="ECO:0000313" key="9">
    <source>
        <dbReference type="EMBL" id="SCZ85807.1"/>
    </source>
</evidence>